<dbReference type="AlphaFoldDB" id="A0A285IQG9"/>
<dbReference type="CDD" id="cd01635">
    <property type="entry name" value="Glycosyltransferase_GTB-type"/>
    <property type="match status" value="1"/>
</dbReference>
<evidence type="ECO:0000313" key="2">
    <source>
        <dbReference type="EMBL" id="SNY50093.1"/>
    </source>
</evidence>
<sequence length="331" mass="37158">MSNQQVFGGVLCEEPFIFLGKRMPAMDNDLGLMSFRPDLFRDRPSLSLLTLGHTYEPDYMIRALVRDMDEARREFPLAQFVMLANTPREDELFREAGLRSLLASELMFGNIANYRLPEFRSEKRFDAVYVGRLAPEKRHELAAKVPSLLCLYFRATHEELDTCRALLPHAVFGNHDFNDDEYRLLLGEDYLEAVDSACVGLCLSAAEGAMRASIEYQLCGLPVVSTPSLGGRDRYLHHKYARIVDATPEAVAAATAELKAAQFDPAEIRANAVRLLEEDRAKFLEDLRVILAESFGSDAPRIDSFDLLEAAKTQMTRPVPDVLIPVLGRVA</sequence>
<dbReference type="Gene3D" id="3.40.50.2000">
    <property type="entry name" value="Glycogen Phosphorylase B"/>
    <property type="match status" value="1"/>
</dbReference>
<proteinExistence type="predicted"/>
<dbReference type="EMBL" id="PGTD01000009">
    <property type="protein sequence ID" value="PJE31412.1"/>
    <property type="molecule type" value="Genomic_DNA"/>
</dbReference>
<evidence type="ECO:0000313" key="3">
    <source>
        <dbReference type="Proteomes" id="UP000231655"/>
    </source>
</evidence>
<keyword evidence="4" id="KW-1185">Reference proteome</keyword>
<name>A0A285IQG9_9RHOB</name>
<gene>
    <name evidence="1" type="ORF">CVM39_03395</name>
    <name evidence="2" type="ORF">SAMN06297129_1682</name>
</gene>
<protein>
    <recommendedName>
        <fullName evidence="5">Glycosyl transferases group 1</fullName>
    </recommendedName>
</protein>
<dbReference type="Proteomes" id="UP000231655">
    <property type="component" value="Unassembled WGS sequence"/>
</dbReference>
<dbReference type="EMBL" id="OBEA01000003">
    <property type="protein sequence ID" value="SNY50093.1"/>
    <property type="molecule type" value="Genomic_DNA"/>
</dbReference>
<evidence type="ECO:0000313" key="1">
    <source>
        <dbReference type="EMBL" id="PJE31412.1"/>
    </source>
</evidence>
<dbReference type="OrthoDB" id="7818293at2"/>
<reference evidence="2 3" key="1">
    <citation type="submission" date="2017-09" db="EMBL/GenBank/DDBJ databases">
        <authorList>
            <person name="Ehlers B."/>
            <person name="Leendertz F.H."/>
        </authorList>
    </citation>
    <scope>NUCLEOTIDE SEQUENCE [LARGE SCALE GENOMIC DNA]</scope>
    <source>
        <strain evidence="2 3">CGMCC 1.12662</strain>
    </source>
</reference>
<dbReference type="RefSeq" id="WP_100128033.1">
    <property type="nucleotide sequence ID" value="NZ_OBEA01000003.1"/>
</dbReference>
<dbReference type="Proteomes" id="UP000231702">
    <property type="component" value="Unassembled WGS sequence"/>
</dbReference>
<reference evidence="1 4" key="2">
    <citation type="journal article" date="2018" name="Int. J. Syst. Evol. Microbiol.">
        <title>Pseudooceanicola lipolyticus sp. nov., a marine alphaproteobacterium, reclassification of Oceanicola flagellatus as Pseudooceanicola flagellatus comb. nov. and emended description of the genus Pseudooceanicola.</title>
        <authorList>
            <person name="Huang M.-M."/>
            <person name="Guo L.-L."/>
            <person name="Wu Y.-H."/>
            <person name="Lai Q.-L."/>
            <person name="Shao Z.-Z."/>
            <person name="Wang C.-S."/>
            <person name="Wu M."/>
            <person name="Xu X.-W."/>
        </authorList>
    </citation>
    <scope>NUCLEOTIDE SEQUENCE [LARGE SCALE GENOMIC DNA]</scope>
    <source>
        <strain evidence="1 4">Ar-45</strain>
    </source>
</reference>
<dbReference type="SUPFAM" id="SSF53756">
    <property type="entry name" value="UDP-Glycosyltransferase/glycogen phosphorylase"/>
    <property type="match status" value="1"/>
</dbReference>
<evidence type="ECO:0000313" key="4">
    <source>
        <dbReference type="Proteomes" id="UP000231702"/>
    </source>
</evidence>
<accession>A0A285IQG9</accession>
<organism evidence="2 3">
    <name type="scientific">Pseudooceanicola antarcticus</name>
    <dbReference type="NCBI Taxonomy" id="1247613"/>
    <lineage>
        <taxon>Bacteria</taxon>
        <taxon>Pseudomonadati</taxon>
        <taxon>Pseudomonadota</taxon>
        <taxon>Alphaproteobacteria</taxon>
        <taxon>Rhodobacterales</taxon>
        <taxon>Paracoccaceae</taxon>
        <taxon>Pseudooceanicola</taxon>
    </lineage>
</organism>
<evidence type="ECO:0008006" key="5">
    <source>
        <dbReference type="Google" id="ProtNLM"/>
    </source>
</evidence>